<name>A0A136IIG0_9PEZI</name>
<keyword evidence="6" id="KW-0833">Ubl conjugation pathway</keyword>
<reference evidence="10" key="1">
    <citation type="submission" date="2016-02" db="EMBL/GenBank/DDBJ databases">
        <title>Draft genome sequence of Microdochium bolleyi, a fungal endophyte of beachgrass.</title>
        <authorList>
            <consortium name="DOE Joint Genome Institute"/>
            <person name="David A.S."/>
            <person name="May G."/>
            <person name="Haridas S."/>
            <person name="Lim J."/>
            <person name="Wang M."/>
            <person name="Labutti K."/>
            <person name="Lipzen A."/>
            <person name="Barry K."/>
            <person name="Grigoriev I.V."/>
        </authorList>
    </citation>
    <scope>NUCLEOTIDE SEQUENCE [LARGE SCALE GENOMIC DNA]</scope>
    <source>
        <strain evidence="10">J235TASD1</strain>
    </source>
</reference>
<dbReference type="PANTHER" id="PTHR22770:SF13">
    <property type="entry name" value="RING-TYPE DOMAIN-CONTAINING PROTEIN"/>
    <property type="match status" value="1"/>
</dbReference>
<dbReference type="GO" id="GO:0000151">
    <property type="term" value="C:ubiquitin ligase complex"/>
    <property type="evidence" value="ECO:0007669"/>
    <property type="project" value="TreeGrafter"/>
</dbReference>
<keyword evidence="10" id="KW-1185">Reference proteome</keyword>
<comment type="pathway">
    <text evidence="1">Protein modification; protein ubiquitination.</text>
</comment>
<dbReference type="PROSITE" id="PS51873">
    <property type="entry name" value="TRIAD"/>
    <property type="match status" value="1"/>
</dbReference>
<dbReference type="InterPro" id="IPR013087">
    <property type="entry name" value="Znf_C2H2_type"/>
</dbReference>
<evidence type="ECO:0000256" key="7">
    <source>
        <dbReference type="ARBA" id="ARBA00022833"/>
    </source>
</evidence>
<feature type="non-terminal residue" evidence="9">
    <location>
        <position position="1"/>
    </location>
</feature>
<protein>
    <recommendedName>
        <fullName evidence="8">RING-type domain-containing protein</fullName>
    </recommendedName>
</protein>
<dbReference type="GO" id="GO:0043161">
    <property type="term" value="P:proteasome-mediated ubiquitin-dependent protein catabolic process"/>
    <property type="evidence" value="ECO:0007669"/>
    <property type="project" value="TreeGrafter"/>
</dbReference>
<dbReference type="PROSITE" id="PS00028">
    <property type="entry name" value="ZINC_FINGER_C2H2_1"/>
    <property type="match status" value="1"/>
</dbReference>
<evidence type="ECO:0000259" key="8">
    <source>
        <dbReference type="PROSITE" id="PS51873"/>
    </source>
</evidence>
<dbReference type="GO" id="GO:0043130">
    <property type="term" value="F:ubiquitin binding"/>
    <property type="evidence" value="ECO:0007669"/>
    <property type="project" value="TreeGrafter"/>
</dbReference>
<evidence type="ECO:0000256" key="6">
    <source>
        <dbReference type="ARBA" id="ARBA00022786"/>
    </source>
</evidence>
<evidence type="ECO:0000313" key="9">
    <source>
        <dbReference type="EMBL" id="KXJ84765.1"/>
    </source>
</evidence>
<dbReference type="AlphaFoldDB" id="A0A136IIG0"/>
<evidence type="ECO:0000313" key="10">
    <source>
        <dbReference type="Proteomes" id="UP000070501"/>
    </source>
</evidence>
<dbReference type="SUPFAM" id="SSF57850">
    <property type="entry name" value="RING/U-box"/>
    <property type="match status" value="1"/>
</dbReference>
<dbReference type="CDD" id="cd20335">
    <property type="entry name" value="BRcat_RBR"/>
    <property type="match status" value="1"/>
</dbReference>
<keyword evidence="4" id="KW-0677">Repeat</keyword>
<keyword evidence="3" id="KW-0479">Metal-binding</keyword>
<dbReference type="EMBL" id="KQ964335">
    <property type="protein sequence ID" value="KXJ84765.1"/>
    <property type="molecule type" value="Genomic_DNA"/>
</dbReference>
<keyword evidence="5" id="KW-0863">Zinc-finger</keyword>
<proteinExistence type="predicted"/>
<dbReference type="InParanoid" id="A0A136IIG0"/>
<evidence type="ECO:0000256" key="3">
    <source>
        <dbReference type="ARBA" id="ARBA00022723"/>
    </source>
</evidence>
<dbReference type="STRING" id="196109.A0A136IIG0"/>
<organism evidence="9 10">
    <name type="scientific">Microdochium bolleyi</name>
    <dbReference type="NCBI Taxonomy" id="196109"/>
    <lineage>
        <taxon>Eukaryota</taxon>
        <taxon>Fungi</taxon>
        <taxon>Dikarya</taxon>
        <taxon>Ascomycota</taxon>
        <taxon>Pezizomycotina</taxon>
        <taxon>Sordariomycetes</taxon>
        <taxon>Xylariomycetidae</taxon>
        <taxon>Xylariales</taxon>
        <taxon>Microdochiaceae</taxon>
        <taxon>Microdochium</taxon>
    </lineage>
</organism>
<keyword evidence="2" id="KW-0808">Transferase</keyword>
<dbReference type="GO" id="GO:0097039">
    <property type="term" value="P:protein linear polyubiquitination"/>
    <property type="evidence" value="ECO:0007669"/>
    <property type="project" value="TreeGrafter"/>
</dbReference>
<evidence type="ECO:0000256" key="2">
    <source>
        <dbReference type="ARBA" id="ARBA00022679"/>
    </source>
</evidence>
<dbReference type="Proteomes" id="UP000070501">
    <property type="component" value="Unassembled WGS sequence"/>
</dbReference>
<dbReference type="Gene3D" id="1.20.120.1750">
    <property type="match status" value="1"/>
</dbReference>
<sequence length="178" mass="19230">CGEVLHLTKLQAHLASAVLEDLLEIAFTTHVTRHLNDLRYCPTPDCGQMYRAANLPGHSDDVAGTGESPLFICPACLVAVRKACNVSHDGLTCAEQRDNASGGYKALRAAKEKLGIKDCPKCGILIEKTFGCNHMTCSACGTHICLVCMKTFPKGKPVYDHMNREHGGIGVQYFPDLG</sequence>
<accession>A0A136IIG0</accession>
<gene>
    <name evidence="9" type="ORF">Micbo1qcDRAFT_227618</name>
</gene>
<evidence type="ECO:0000256" key="4">
    <source>
        <dbReference type="ARBA" id="ARBA00022737"/>
    </source>
</evidence>
<keyword evidence="7" id="KW-0862">Zinc</keyword>
<feature type="domain" description="RING-type" evidence="8">
    <location>
        <begin position="1"/>
        <end position="177"/>
    </location>
</feature>
<evidence type="ECO:0000256" key="1">
    <source>
        <dbReference type="ARBA" id="ARBA00004906"/>
    </source>
</evidence>
<dbReference type="InterPro" id="IPR044066">
    <property type="entry name" value="TRIAD_supradom"/>
</dbReference>
<dbReference type="InterPro" id="IPR051628">
    <property type="entry name" value="LUBAC_E3_Ligases"/>
</dbReference>
<dbReference type="OrthoDB" id="1431934at2759"/>
<dbReference type="Pfam" id="PF22191">
    <property type="entry name" value="IBR_1"/>
    <property type="match status" value="1"/>
</dbReference>
<dbReference type="PANTHER" id="PTHR22770">
    <property type="entry name" value="UBIQUITIN CONJUGATING ENZYME 7 INTERACTING PROTEIN-RELATED"/>
    <property type="match status" value="1"/>
</dbReference>
<dbReference type="GO" id="GO:0008270">
    <property type="term" value="F:zinc ion binding"/>
    <property type="evidence" value="ECO:0007669"/>
    <property type="project" value="UniProtKB-KW"/>
</dbReference>
<dbReference type="GO" id="GO:0004842">
    <property type="term" value="F:ubiquitin-protein transferase activity"/>
    <property type="evidence" value="ECO:0007669"/>
    <property type="project" value="TreeGrafter"/>
</dbReference>
<evidence type="ECO:0000256" key="5">
    <source>
        <dbReference type="ARBA" id="ARBA00022771"/>
    </source>
</evidence>